<dbReference type="GeneID" id="62680451"/>
<dbReference type="RefSeq" id="YP_009997936.1">
    <property type="nucleotide sequence ID" value="NC_052979.1"/>
</dbReference>
<name>A0A873WG44_9CAUD</name>
<keyword evidence="2" id="KW-1185">Reference proteome</keyword>
<reference evidence="1" key="1">
    <citation type="submission" date="2020-10" db="EMBL/GenBank/DDBJ databases">
        <authorList>
            <person name="Ben Porat S."/>
            <person name="Alkalay-Oren S."/>
            <person name="Coppenhagen-Glazer S."/>
            <person name="Hazan R."/>
        </authorList>
    </citation>
    <scope>NUCLEOTIDE SEQUENCE</scope>
</reference>
<organism evidence="1 2">
    <name type="scientific">Providencia phage Kokobel1</name>
    <dbReference type="NCBI Taxonomy" id="2783540"/>
    <lineage>
        <taxon>Viruses</taxon>
        <taxon>Duplodnaviria</taxon>
        <taxon>Heunggongvirae</taxon>
        <taxon>Uroviricota</taxon>
        <taxon>Caudoviricetes</taxon>
        <taxon>Casjensviridae</taxon>
        <taxon>Kokobelvirus</taxon>
        <taxon>Kokobelvirus kokobel1</taxon>
    </lineage>
</organism>
<dbReference type="Proteomes" id="UP000663201">
    <property type="component" value="Segment"/>
</dbReference>
<evidence type="ECO:0000313" key="1">
    <source>
        <dbReference type="EMBL" id="QPB11472.1"/>
    </source>
</evidence>
<accession>A0A873WG44</accession>
<evidence type="ECO:0000313" key="2">
    <source>
        <dbReference type="Proteomes" id="UP000663201"/>
    </source>
</evidence>
<dbReference type="EMBL" id="MW145139">
    <property type="protein sequence ID" value="QPB11472.1"/>
    <property type="molecule type" value="Genomic_DNA"/>
</dbReference>
<proteinExistence type="predicted"/>
<sequence length="48" mass="5863">MPKNPVQKTYSKTTKKMEKFRKSENLKNGKLTTRLLKFFKKRRKSEKM</sequence>
<dbReference type="KEGG" id="vg:62680451"/>
<protein>
    <submittedName>
        <fullName evidence="1">Uncharacterized protein</fullName>
    </submittedName>
</protein>